<evidence type="ECO:0000313" key="6">
    <source>
        <dbReference type="Proteomes" id="UP000292118"/>
    </source>
</evidence>
<organism evidence="5 6">
    <name type="scientific">Xylanimonas protaetiae</name>
    <dbReference type="NCBI Taxonomy" id="2509457"/>
    <lineage>
        <taxon>Bacteria</taxon>
        <taxon>Bacillati</taxon>
        <taxon>Actinomycetota</taxon>
        <taxon>Actinomycetes</taxon>
        <taxon>Micrococcales</taxon>
        <taxon>Promicromonosporaceae</taxon>
        <taxon>Xylanimonas</taxon>
    </lineage>
</organism>
<dbReference type="EMBL" id="CP035493">
    <property type="protein sequence ID" value="QAY71698.1"/>
    <property type="molecule type" value="Genomic_DNA"/>
</dbReference>
<keyword evidence="3" id="KW-0677">Repeat</keyword>
<sequence>MPSVRLRVSSRPGRRRRSSGDDTQEARVARTVRDALKGLAPQPLVRLVRWRREVWEDLRLRLLTDLGHVPSHRVRNFFYRRAGLRLPRTSSIHWRAEFYAPERIVVGQNTVIGDSVFLDGRSGLTIGDSVNLGSHVTVYTRQHAVDSPDFAEVGAPVVIGRHAWVASHAIVLPGVTVGEGAVVAAGAVVTKDVPPYAMVAGNPARFVRERSRDLRYELRYAKRFV</sequence>
<dbReference type="GO" id="GO:0008374">
    <property type="term" value="F:O-acyltransferase activity"/>
    <property type="evidence" value="ECO:0007669"/>
    <property type="project" value="TreeGrafter"/>
</dbReference>
<feature type="region of interest" description="Disordered" evidence="4">
    <location>
        <begin position="1"/>
        <end position="26"/>
    </location>
</feature>
<keyword evidence="6" id="KW-1185">Reference proteome</keyword>
<name>A0A4P6FM44_9MICO</name>
<protein>
    <submittedName>
        <fullName evidence="5">Acyltransferase</fullName>
    </submittedName>
</protein>
<gene>
    <name evidence="5" type="ORF">ET471_02225</name>
</gene>
<evidence type="ECO:0000256" key="1">
    <source>
        <dbReference type="ARBA" id="ARBA00007274"/>
    </source>
</evidence>
<comment type="similarity">
    <text evidence="1">Belongs to the transferase hexapeptide repeat family.</text>
</comment>
<evidence type="ECO:0000256" key="4">
    <source>
        <dbReference type="SAM" id="MobiDB-lite"/>
    </source>
</evidence>
<dbReference type="InterPro" id="IPR051159">
    <property type="entry name" value="Hexapeptide_acetyltransf"/>
</dbReference>
<dbReference type="InterPro" id="IPR011004">
    <property type="entry name" value="Trimer_LpxA-like_sf"/>
</dbReference>
<keyword evidence="5" id="KW-0012">Acyltransferase</keyword>
<dbReference type="OrthoDB" id="2643438at2"/>
<dbReference type="PANTHER" id="PTHR23416">
    <property type="entry name" value="SIALIC ACID SYNTHASE-RELATED"/>
    <property type="match status" value="1"/>
</dbReference>
<feature type="compositionally biased region" description="Low complexity" evidence="4">
    <location>
        <begin position="1"/>
        <end position="11"/>
    </location>
</feature>
<evidence type="ECO:0000256" key="2">
    <source>
        <dbReference type="ARBA" id="ARBA00022679"/>
    </source>
</evidence>
<dbReference type="InterPro" id="IPR001451">
    <property type="entry name" value="Hexapep"/>
</dbReference>
<dbReference type="AlphaFoldDB" id="A0A4P6FM44"/>
<dbReference type="Pfam" id="PF00132">
    <property type="entry name" value="Hexapep"/>
    <property type="match status" value="1"/>
</dbReference>
<keyword evidence="2 5" id="KW-0808">Transferase</keyword>
<dbReference type="PROSITE" id="PS00101">
    <property type="entry name" value="HEXAPEP_TRANSFERASES"/>
    <property type="match status" value="1"/>
</dbReference>
<dbReference type="SUPFAM" id="SSF51161">
    <property type="entry name" value="Trimeric LpxA-like enzymes"/>
    <property type="match status" value="1"/>
</dbReference>
<dbReference type="CDD" id="cd04647">
    <property type="entry name" value="LbH_MAT_like"/>
    <property type="match status" value="1"/>
</dbReference>
<dbReference type="Gene3D" id="2.160.10.10">
    <property type="entry name" value="Hexapeptide repeat proteins"/>
    <property type="match status" value="1"/>
</dbReference>
<dbReference type="GO" id="GO:0005829">
    <property type="term" value="C:cytosol"/>
    <property type="evidence" value="ECO:0007669"/>
    <property type="project" value="TreeGrafter"/>
</dbReference>
<dbReference type="InterPro" id="IPR018357">
    <property type="entry name" value="Hexapep_transf_CS"/>
</dbReference>
<evidence type="ECO:0000256" key="3">
    <source>
        <dbReference type="ARBA" id="ARBA00022737"/>
    </source>
</evidence>
<evidence type="ECO:0000313" key="5">
    <source>
        <dbReference type="EMBL" id="QAY71698.1"/>
    </source>
</evidence>
<dbReference type="KEGG" id="xya:ET471_02225"/>
<reference evidence="5 6" key="1">
    <citation type="submission" date="2019-01" db="EMBL/GenBank/DDBJ databases">
        <title>Genome sequencing of strain FW10M-9.</title>
        <authorList>
            <person name="Heo J."/>
            <person name="Kim S.-J."/>
            <person name="Kim J.-S."/>
            <person name="Hong S.-B."/>
            <person name="Kwon S.-W."/>
        </authorList>
    </citation>
    <scope>NUCLEOTIDE SEQUENCE [LARGE SCALE GENOMIC DNA]</scope>
    <source>
        <strain evidence="5 6">FW10M-9</strain>
    </source>
</reference>
<dbReference type="PANTHER" id="PTHR23416:SF23">
    <property type="entry name" value="ACETYLTRANSFERASE C18B11.09C-RELATED"/>
    <property type="match status" value="1"/>
</dbReference>
<accession>A0A4P6FM44</accession>
<dbReference type="Proteomes" id="UP000292118">
    <property type="component" value="Chromosome"/>
</dbReference>
<proteinExistence type="inferred from homology"/>